<dbReference type="Pfam" id="PF13515">
    <property type="entry name" value="FUSC_2"/>
    <property type="match status" value="1"/>
</dbReference>
<accession>A0A1X2HAJ5</accession>
<protein>
    <recommendedName>
        <fullName evidence="12">Fusaric acid resistance protein-like-domain-containing protein</fullName>
    </recommendedName>
</protein>
<dbReference type="InterPro" id="IPR023244">
    <property type="entry name" value="Brefeldin_A-sensitivity_4"/>
</dbReference>
<keyword evidence="3 6" id="KW-1133">Transmembrane helix</keyword>
<feature type="transmembrane region" description="Helical" evidence="6">
    <location>
        <begin position="620"/>
        <end position="639"/>
    </location>
</feature>
<dbReference type="InterPro" id="IPR018823">
    <property type="entry name" value="ArAE_2_N"/>
</dbReference>
<dbReference type="EMBL" id="MCGN01000006">
    <property type="protein sequence ID" value="ORY95665.1"/>
    <property type="molecule type" value="Genomic_DNA"/>
</dbReference>
<feature type="transmembrane region" description="Helical" evidence="6">
    <location>
        <begin position="132"/>
        <end position="151"/>
    </location>
</feature>
<evidence type="ECO:0000256" key="1">
    <source>
        <dbReference type="ARBA" id="ARBA00004141"/>
    </source>
</evidence>
<feature type="compositionally biased region" description="Basic and acidic residues" evidence="5">
    <location>
        <begin position="47"/>
        <end position="63"/>
    </location>
</feature>
<evidence type="ECO:0000256" key="3">
    <source>
        <dbReference type="ARBA" id="ARBA00022989"/>
    </source>
</evidence>
<keyword evidence="11" id="KW-1185">Reference proteome</keyword>
<feature type="transmembrane region" description="Helical" evidence="6">
    <location>
        <begin position="221"/>
        <end position="245"/>
    </location>
</feature>
<dbReference type="PANTHER" id="PTHR37994">
    <property type="entry name" value="ARAE_2_N DOMAIN-CONTAINING PROTEIN-RELATED"/>
    <property type="match status" value="1"/>
</dbReference>
<dbReference type="InterPro" id="IPR018820">
    <property type="entry name" value="BRE4-related_DUF2421"/>
</dbReference>
<feature type="domain" description="DUF2421" evidence="7">
    <location>
        <begin position="779"/>
        <end position="954"/>
    </location>
</feature>
<feature type="region of interest" description="Disordered" evidence="5">
    <location>
        <begin position="1"/>
        <end position="67"/>
    </location>
</feature>
<feature type="domain" description="Putative ER transporter 6TM N-terminal" evidence="8">
    <location>
        <begin position="83"/>
        <end position="159"/>
    </location>
</feature>
<feature type="transmembrane region" description="Helical" evidence="6">
    <location>
        <begin position="104"/>
        <end position="120"/>
    </location>
</feature>
<gene>
    <name evidence="10" type="ORF">BCR43DRAFT_475613</name>
</gene>
<feature type="domain" description="Integral membrane bound transporter" evidence="9">
    <location>
        <begin position="644"/>
        <end position="771"/>
    </location>
</feature>
<comment type="subcellular location">
    <subcellularLocation>
        <location evidence="1">Membrane</location>
        <topology evidence="1">Multi-pass membrane protein</topology>
    </subcellularLocation>
</comment>
<feature type="transmembrane region" description="Helical" evidence="6">
    <location>
        <begin position="699"/>
        <end position="717"/>
    </location>
</feature>
<feature type="transmembrane region" description="Helical" evidence="6">
    <location>
        <begin position="724"/>
        <end position="742"/>
    </location>
</feature>
<evidence type="ECO:0000256" key="2">
    <source>
        <dbReference type="ARBA" id="ARBA00022692"/>
    </source>
</evidence>
<keyword evidence="2 6" id="KW-0812">Transmembrane</keyword>
<feature type="transmembrane region" description="Helical" evidence="6">
    <location>
        <begin position="171"/>
        <end position="189"/>
    </location>
</feature>
<dbReference type="InterPro" id="IPR049453">
    <property type="entry name" value="Memb_transporter_dom"/>
</dbReference>
<evidence type="ECO:0000256" key="6">
    <source>
        <dbReference type="SAM" id="Phobius"/>
    </source>
</evidence>
<dbReference type="PANTHER" id="PTHR37994:SF3">
    <property type="entry name" value="ER TRANSPORTER 6TM N-TERMINAL DOMAIN-CONTAINING PROTEIN"/>
    <property type="match status" value="1"/>
</dbReference>
<feature type="transmembrane region" description="Helical" evidence="6">
    <location>
        <begin position="196"/>
        <end position="215"/>
    </location>
</feature>
<proteinExistence type="predicted"/>
<dbReference type="Pfam" id="PF10334">
    <property type="entry name" value="BRE4"/>
    <property type="match status" value="1"/>
</dbReference>
<name>A0A1X2HAJ5_SYNRA</name>
<reference evidence="10 11" key="1">
    <citation type="submission" date="2016-07" db="EMBL/GenBank/DDBJ databases">
        <title>Pervasive Adenine N6-methylation of Active Genes in Fungi.</title>
        <authorList>
            <consortium name="DOE Joint Genome Institute"/>
            <person name="Mondo S.J."/>
            <person name="Dannebaum R.O."/>
            <person name="Kuo R.C."/>
            <person name="Labutti K."/>
            <person name="Haridas S."/>
            <person name="Kuo A."/>
            <person name="Salamov A."/>
            <person name="Ahrendt S.R."/>
            <person name="Lipzen A."/>
            <person name="Sullivan W."/>
            <person name="Andreopoulos W.B."/>
            <person name="Clum A."/>
            <person name="Lindquist E."/>
            <person name="Daum C."/>
            <person name="Ramamoorthy G.K."/>
            <person name="Gryganskyi A."/>
            <person name="Culley D."/>
            <person name="Magnuson J.K."/>
            <person name="James T.Y."/>
            <person name="O'Malley M.A."/>
            <person name="Stajich J.E."/>
            <person name="Spatafora J.W."/>
            <person name="Visel A."/>
            <person name="Grigoriev I.V."/>
        </authorList>
    </citation>
    <scope>NUCLEOTIDE SEQUENCE [LARGE SCALE GENOMIC DNA]</scope>
    <source>
        <strain evidence="10 11">NRRL 2496</strain>
    </source>
</reference>
<dbReference type="OrthoDB" id="2274698at2759"/>
<organism evidence="10 11">
    <name type="scientific">Syncephalastrum racemosum</name>
    <name type="common">Filamentous fungus</name>
    <dbReference type="NCBI Taxonomy" id="13706"/>
    <lineage>
        <taxon>Eukaryota</taxon>
        <taxon>Fungi</taxon>
        <taxon>Fungi incertae sedis</taxon>
        <taxon>Mucoromycota</taxon>
        <taxon>Mucoromycotina</taxon>
        <taxon>Mucoromycetes</taxon>
        <taxon>Mucorales</taxon>
        <taxon>Syncephalastraceae</taxon>
        <taxon>Syncephalastrum</taxon>
    </lineage>
</organism>
<dbReference type="Pfam" id="PF10337">
    <property type="entry name" value="ArAE_2_N"/>
    <property type="match status" value="2"/>
</dbReference>
<dbReference type="AlphaFoldDB" id="A0A1X2HAJ5"/>
<dbReference type="InParanoid" id="A0A1X2HAJ5"/>
<evidence type="ECO:0000259" key="7">
    <source>
        <dbReference type="Pfam" id="PF10334"/>
    </source>
</evidence>
<feature type="transmembrane region" description="Helical" evidence="6">
    <location>
        <begin position="675"/>
        <end position="693"/>
    </location>
</feature>
<evidence type="ECO:0000256" key="5">
    <source>
        <dbReference type="SAM" id="MobiDB-lite"/>
    </source>
</evidence>
<keyword evidence="4 6" id="KW-0472">Membrane</keyword>
<dbReference type="PRINTS" id="PR02047">
    <property type="entry name" value="BREFELDNASP4"/>
</dbReference>
<dbReference type="STRING" id="13706.A0A1X2HAJ5"/>
<sequence length="1003" mass="113123">MEDINLERKESEAFSSQTDGDPADDTSHLYNRRKSKTESPSSASVGEKPEKHDSPTTKQDPSKARGWLNALRPPPFAQMRKTIKVSIALLIALIMTLDDRCREAIGSGALLVCIVLVFYFPSRTVGVVLEDVIIGTVGALLGAAWSFLGMYLANLARDKSNPSPVQPKSSAVFAFFLFIASFVLTYFRIKFARANFACINASILVAFTMTQGSIINAFAPTMIWTFLTPIALGGAIALGVSAFIWPDDSISNYMAVLNKTLSGYNDFFKEHTHAMLETSPDSLNTTLPSLHEHLQSSILLLIDCKRAVRREILFSRLNGEDISRLTKITKTLRSPLHGVGLSWILKKELLTKTPDTFDEAPEALQNDKAELRAGIQEIHAAYEQISHTCHQAMNECLERLKPFSGSAGRTTLNSILWPFPRLFSSAWFKSKDTPDNGRSHTTAQRLEEAIQKLDKQAGDVAYNLIEKHHDNNELEKLKPAHHGLYIMMLYRYSMREYTHCVASLLEFVEDIETTRRSKRFWFPRFRKLFRSSTDIDPNIGGDTGEYGQDGAMMHDLTLVRTSTRNGDLLENDDGGERSAFVKASGRLYYRDPDVDPPSTPFQNFCYSFYKLTNWFLEVDTFFSFKTAVGVVMLAVPAYLAESVTWYFTWRGQWAMITLMLWMYPMNGMFFYSTLMRVLGTVLGGVLGIVIWEMTTGNPYGIAVVFFAVFLLIYHIFLTKPPLRMLAIMVMITSLLVVIYEHNYVVTHDPSAEPVWTVAGKRMLLVIIGIAACTVLSVFPAPVTGRVELRRRLARTLRDLGRLYGVLTAHFITPSLSDKHATKEQIKAFRKLALTIQRQIGDERTFLKLAVFEPPLRGKFPAAKYQILVDKVENMADLVVLMAETLRKVEIRQQKRIALTVTRERRDYIGSVMTTLKMMATTLAAKMSMPPYMMTPAEARGRYLEELRRNLNARPEDLNSPSMLALGTYLAASTTFTSELQALLDTVEELVGVEDPEEWLRLHV</sequence>
<comment type="caution">
    <text evidence="10">The sequence shown here is derived from an EMBL/GenBank/DDBJ whole genome shotgun (WGS) entry which is preliminary data.</text>
</comment>
<dbReference type="OMA" id="YMENLMH"/>
<feature type="compositionally biased region" description="Basic and acidic residues" evidence="5">
    <location>
        <begin position="1"/>
        <end position="12"/>
    </location>
</feature>
<evidence type="ECO:0000259" key="8">
    <source>
        <dbReference type="Pfam" id="PF10337"/>
    </source>
</evidence>
<evidence type="ECO:0000259" key="9">
    <source>
        <dbReference type="Pfam" id="PF13515"/>
    </source>
</evidence>
<feature type="domain" description="Putative ER transporter 6TM N-terminal" evidence="8">
    <location>
        <begin position="168"/>
        <end position="309"/>
    </location>
</feature>
<dbReference type="Proteomes" id="UP000242180">
    <property type="component" value="Unassembled WGS sequence"/>
</dbReference>
<evidence type="ECO:0000256" key="4">
    <source>
        <dbReference type="ARBA" id="ARBA00023136"/>
    </source>
</evidence>
<evidence type="ECO:0000313" key="10">
    <source>
        <dbReference type="EMBL" id="ORY95665.1"/>
    </source>
</evidence>
<feature type="transmembrane region" description="Helical" evidence="6">
    <location>
        <begin position="762"/>
        <end position="782"/>
    </location>
</feature>
<evidence type="ECO:0000313" key="11">
    <source>
        <dbReference type="Proteomes" id="UP000242180"/>
    </source>
</evidence>
<evidence type="ECO:0008006" key="12">
    <source>
        <dbReference type="Google" id="ProtNLM"/>
    </source>
</evidence>
<dbReference type="GO" id="GO:0016020">
    <property type="term" value="C:membrane"/>
    <property type="evidence" value="ECO:0007669"/>
    <property type="project" value="UniProtKB-SubCell"/>
</dbReference>